<dbReference type="InterPro" id="IPR050361">
    <property type="entry name" value="MPP/UQCRC_Complex"/>
</dbReference>
<dbReference type="PANTHER" id="PTHR11851:SF49">
    <property type="entry name" value="MITOCHONDRIAL-PROCESSING PEPTIDASE SUBUNIT ALPHA"/>
    <property type="match status" value="1"/>
</dbReference>
<dbReference type="GO" id="GO:0046872">
    <property type="term" value="F:metal ion binding"/>
    <property type="evidence" value="ECO:0007669"/>
    <property type="project" value="InterPro"/>
</dbReference>
<evidence type="ECO:0000256" key="2">
    <source>
        <dbReference type="RuleBase" id="RU004447"/>
    </source>
</evidence>
<dbReference type="RefSeq" id="WP_012161248.1">
    <property type="nucleotide sequence ID" value="NC_009925.1"/>
</dbReference>
<dbReference type="Gene3D" id="3.30.830.10">
    <property type="entry name" value="Metalloenzyme, LuxS/M16 peptidase-like"/>
    <property type="match status" value="2"/>
</dbReference>
<reference evidence="5 6" key="1">
    <citation type="journal article" date="2008" name="Proc. Natl. Acad. Sci. U.S.A.">
        <title>Niche adaptation and genome expansion in the chlorophyll d-producing cyanobacterium Acaryochloris marina.</title>
        <authorList>
            <person name="Swingley W.D."/>
            <person name="Chen M."/>
            <person name="Cheung P.C."/>
            <person name="Conrad A.L."/>
            <person name="Dejesa L.C."/>
            <person name="Hao J."/>
            <person name="Honchak B.M."/>
            <person name="Karbach L.E."/>
            <person name="Kurdoglu A."/>
            <person name="Lahiri S."/>
            <person name="Mastrian S.D."/>
            <person name="Miyashita H."/>
            <person name="Page L."/>
            <person name="Ramakrishna P."/>
            <person name="Satoh S."/>
            <person name="Sattley W.M."/>
            <person name="Shimada Y."/>
            <person name="Taylor H.L."/>
            <person name="Tomo T."/>
            <person name="Tsuchiya T."/>
            <person name="Wang Z.T."/>
            <person name="Raymond J."/>
            <person name="Mimuro M."/>
            <person name="Blankenship R.E."/>
            <person name="Touchman J.W."/>
        </authorList>
    </citation>
    <scope>NUCLEOTIDE SEQUENCE [LARGE SCALE GENOMIC DNA]</scope>
    <source>
        <strain evidence="6">MBIC 11017</strain>
    </source>
</reference>
<evidence type="ECO:0000259" key="4">
    <source>
        <dbReference type="Pfam" id="PF05193"/>
    </source>
</evidence>
<dbReference type="AlphaFoldDB" id="B0CD58"/>
<dbReference type="PANTHER" id="PTHR11851">
    <property type="entry name" value="METALLOPROTEASE"/>
    <property type="match status" value="1"/>
</dbReference>
<dbReference type="STRING" id="329726.AM1_0599"/>
<evidence type="ECO:0000313" key="6">
    <source>
        <dbReference type="Proteomes" id="UP000000268"/>
    </source>
</evidence>
<accession>B0CD58</accession>
<dbReference type="KEGG" id="amr:AM1_0599"/>
<dbReference type="SUPFAM" id="SSF63411">
    <property type="entry name" value="LuxS/MPP-like metallohydrolase"/>
    <property type="match status" value="2"/>
</dbReference>
<gene>
    <name evidence="5" type="ordered locus">AM1_0599</name>
</gene>
<keyword evidence="6" id="KW-1185">Reference proteome</keyword>
<evidence type="ECO:0000313" key="5">
    <source>
        <dbReference type="EMBL" id="ABW25649.1"/>
    </source>
</evidence>
<dbReference type="eggNOG" id="COG0612">
    <property type="taxonomic scope" value="Bacteria"/>
</dbReference>
<evidence type="ECO:0000259" key="3">
    <source>
        <dbReference type="Pfam" id="PF00675"/>
    </source>
</evidence>
<comment type="similarity">
    <text evidence="1 2">Belongs to the peptidase M16 family.</text>
</comment>
<sequence>MATPPLLHPSCHRTPEGLTVIAEHLPVDAVNFSLWVNAGSAVEDDAINGMAHFLEHMVFKGTEQLPEGEFERQVEARGGVTNAVTSQDYTCFYVTVAPQDFTTIAPLQIDLTLNARLDVESFERERLVVLEEIRRSDDNVRRRLFRQAMTLGYAQLPYRRPVLGPAEVIQSLAPEQMYDHHRSWYHPENITAVVVGNLPVEQMVETVVQEFATPSRPPPLAPVQSLEPPFVEITRQTVVDPKLTQARLVLLWRVPGIQQLSQTYTLDVLARILGGGRNSRLVKSLREEKQWVERISVSNLTQVWQGLFWISAQVPPENLERVEAEIVNHLRQLQDEALPGSELARRQRQLVNQHLFGTESPSSRAGLYGYHHAIAHNLEAGLLYPQHIQQLTPADLQQAAQTYLSTTAYRVLKVLPKS</sequence>
<dbReference type="InterPro" id="IPR011249">
    <property type="entry name" value="Metalloenz_LuxS/M16"/>
</dbReference>
<evidence type="ECO:0000256" key="1">
    <source>
        <dbReference type="ARBA" id="ARBA00007261"/>
    </source>
</evidence>
<feature type="domain" description="Peptidase M16 C-terminal" evidence="4">
    <location>
        <begin position="172"/>
        <end position="350"/>
    </location>
</feature>
<name>B0CD58_ACAM1</name>
<dbReference type="InterPro" id="IPR011765">
    <property type="entry name" value="Pept_M16_N"/>
</dbReference>
<dbReference type="HOGENOM" id="CLU_009902_3_2_3"/>
<dbReference type="GO" id="GO:0006508">
    <property type="term" value="P:proteolysis"/>
    <property type="evidence" value="ECO:0007669"/>
    <property type="project" value="InterPro"/>
</dbReference>
<dbReference type="OrthoDB" id="9811314at2"/>
<dbReference type="InterPro" id="IPR007863">
    <property type="entry name" value="Peptidase_M16_C"/>
</dbReference>
<dbReference type="Proteomes" id="UP000000268">
    <property type="component" value="Chromosome"/>
</dbReference>
<proteinExistence type="inferred from homology"/>
<dbReference type="Pfam" id="PF00675">
    <property type="entry name" value="Peptidase_M16"/>
    <property type="match status" value="1"/>
</dbReference>
<feature type="domain" description="Peptidase M16 N-terminal" evidence="3">
    <location>
        <begin position="20"/>
        <end position="165"/>
    </location>
</feature>
<organism evidence="5 6">
    <name type="scientific">Acaryochloris marina (strain MBIC 11017)</name>
    <dbReference type="NCBI Taxonomy" id="329726"/>
    <lineage>
        <taxon>Bacteria</taxon>
        <taxon>Bacillati</taxon>
        <taxon>Cyanobacteriota</taxon>
        <taxon>Cyanophyceae</taxon>
        <taxon>Acaryochloridales</taxon>
        <taxon>Acaryochloridaceae</taxon>
        <taxon>Acaryochloris</taxon>
    </lineage>
</organism>
<dbReference type="PROSITE" id="PS00143">
    <property type="entry name" value="INSULINASE"/>
    <property type="match status" value="1"/>
</dbReference>
<protein>
    <submittedName>
        <fullName evidence="5">Peptidase, M16 family</fullName>
    </submittedName>
</protein>
<dbReference type="InterPro" id="IPR001431">
    <property type="entry name" value="Pept_M16_Zn_BS"/>
</dbReference>
<dbReference type="Pfam" id="PF05193">
    <property type="entry name" value="Peptidase_M16_C"/>
    <property type="match status" value="1"/>
</dbReference>
<dbReference type="GO" id="GO:0004222">
    <property type="term" value="F:metalloendopeptidase activity"/>
    <property type="evidence" value="ECO:0007669"/>
    <property type="project" value="InterPro"/>
</dbReference>
<dbReference type="EMBL" id="CP000828">
    <property type="protein sequence ID" value="ABW25649.1"/>
    <property type="molecule type" value="Genomic_DNA"/>
</dbReference>